<evidence type="ECO:0000313" key="2">
    <source>
        <dbReference type="Proteomes" id="UP001603857"/>
    </source>
</evidence>
<dbReference type="AlphaFoldDB" id="A0ABD1L0S7"/>
<dbReference type="Proteomes" id="UP001603857">
    <property type="component" value="Unassembled WGS sequence"/>
</dbReference>
<gene>
    <name evidence="1" type="ORF">Fmac_030977</name>
</gene>
<dbReference type="EMBL" id="JBGMDY010000011">
    <property type="protein sequence ID" value="KAL2317101.1"/>
    <property type="molecule type" value="Genomic_DNA"/>
</dbReference>
<sequence>MKSCQTWFLGSGMETWKPSNVHHHIRQGNTMLGVSMHIKGVAPEKAHIELGVTGIKLEISRESLEDPCRAWGCSHWAHMK</sequence>
<protein>
    <submittedName>
        <fullName evidence="1">Uncharacterized protein</fullName>
    </submittedName>
</protein>
<keyword evidence="2" id="KW-1185">Reference proteome</keyword>
<reference evidence="1 2" key="1">
    <citation type="submission" date="2024-08" db="EMBL/GenBank/DDBJ databases">
        <title>Insights into the chromosomal genome structure of Flemingia macrophylla.</title>
        <authorList>
            <person name="Ding Y."/>
            <person name="Zhao Y."/>
            <person name="Bi W."/>
            <person name="Wu M."/>
            <person name="Zhao G."/>
            <person name="Gong Y."/>
            <person name="Li W."/>
            <person name="Zhang P."/>
        </authorList>
    </citation>
    <scope>NUCLEOTIDE SEQUENCE [LARGE SCALE GENOMIC DNA]</scope>
    <source>
        <strain evidence="1">DYQJB</strain>
        <tissue evidence="1">Leaf</tissue>
    </source>
</reference>
<name>A0ABD1L0S7_9FABA</name>
<evidence type="ECO:0000313" key="1">
    <source>
        <dbReference type="EMBL" id="KAL2317101.1"/>
    </source>
</evidence>
<organism evidence="1 2">
    <name type="scientific">Flemingia macrophylla</name>
    <dbReference type="NCBI Taxonomy" id="520843"/>
    <lineage>
        <taxon>Eukaryota</taxon>
        <taxon>Viridiplantae</taxon>
        <taxon>Streptophyta</taxon>
        <taxon>Embryophyta</taxon>
        <taxon>Tracheophyta</taxon>
        <taxon>Spermatophyta</taxon>
        <taxon>Magnoliopsida</taxon>
        <taxon>eudicotyledons</taxon>
        <taxon>Gunneridae</taxon>
        <taxon>Pentapetalae</taxon>
        <taxon>rosids</taxon>
        <taxon>fabids</taxon>
        <taxon>Fabales</taxon>
        <taxon>Fabaceae</taxon>
        <taxon>Papilionoideae</taxon>
        <taxon>50 kb inversion clade</taxon>
        <taxon>NPAAA clade</taxon>
        <taxon>indigoferoid/millettioid clade</taxon>
        <taxon>Phaseoleae</taxon>
        <taxon>Flemingia</taxon>
    </lineage>
</organism>
<accession>A0ABD1L0S7</accession>
<comment type="caution">
    <text evidence="1">The sequence shown here is derived from an EMBL/GenBank/DDBJ whole genome shotgun (WGS) entry which is preliminary data.</text>
</comment>
<proteinExistence type="predicted"/>